<protein>
    <submittedName>
        <fullName evidence="3">Xnf7-like protein</fullName>
    </submittedName>
</protein>
<dbReference type="EMBL" id="NCKU01017290">
    <property type="protein sequence ID" value="RWR99017.1"/>
    <property type="molecule type" value="Genomic_DNA"/>
</dbReference>
<evidence type="ECO:0000313" key="4">
    <source>
        <dbReference type="Proteomes" id="UP000285301"/>
    </source>
</evidence>
<dbReference type="Proteomes" id="UP000285301">
    <property type="component" value="Unassembled WGS sequence"/>
</dbReference>
<dbReference type="InterPro" id="IPR001258">
    <property type="entry name" value="NHL_repeat"/>
</dbReference>
<gene>
    <name evidence="3" type="ORF">B4U79_15685</name>
</gene>
<dbReference type="Pfam" id="PF01436">
    <property type="entry name" value="NHL"/>
    <property type="match status" value="1"/>
</dbReference>
<dbReference type="InterPro" id="IPR011042">
    <property type="entry name" value="6-blade_b-propeller_TolB-like"/>
</dbReference>
<feature type="non-terminal residue" evidence="3">
    <location>
        <position position="1"/>
    </location>
</feature>
<evidence type="ECO:0000313" key="3">
    <source>
        <dbReference type="EMBL" id="RWR99017.1"/>
    </source>
</evidence>
<dbReference type="AlphaFoldDB" id="A0A443Q7Q9"/>
<keyword evidence="4" id="KW-1185">Reference proteome</keyword>
<feature type="repeat" description="NHL" evidence="2">
    <location>
        <begin position="26"/>
        <end position="69"/>
    </location>
</feature>
<dbReference type="Gene3D" id="2.120.10.30">
    <property type="entry name" value="TolB, C-terminal domain"/>
    <property type="match status" value="1"/>
</dbReference>
<dbReference type="InterPro" id="IPR050952">
    <property type="entry name" value="TRIM-NHL_E3_ligases"/>
</dbReference>
<evidence type="ECO:0000256" key="2">
    <source>
        <dbReference type="PROSITE-ProRule" id="PRU00504"/>
    </source>
</evidence>
<feature type="non-terminal residue" evidence="3">
    <location>
        <position position="123"/>
    </location>
</feature>
<reference evidence="3 4" key="1">
    <citation type="journal article" date="2018" name="Gigascience">
        <title>Genomes of trombidid mites reveal novel predicted allergens and laterally-transferred genes associated with secondary metabolism.</title>
        <authorList>
            <person name="Dong X."/>
            <person name="Chaisiri K."/>
            <person name="Xia D."/>
            <person name="Armstrong S.D."/>
            <person name="Fang Y."/>
            <person name="Donnelly M.J."/>
            <person name="Kadowaki T."/>
            <person name="McGarry J.W."/>
            <person name="Darby A.C."/>
            <person name="Makepeace B.L."/>
        </authorList>
    </citation>
    <scope>NUCLEOTIDE SEQUENCE [LARGE SCALE GENOMIC DNA]</scope>
    <source>
        <strain evidence="3">UoL-WK</strain>
    </source>
</reference>
<dbReference type="PANTHER" id="PTHR24104:SF41">
    <property type="entry name" value="BRAIN TUMOR PROTEIN"/>
    <property type="match status" value="1"/>
</dbReference>
<accession>A0A443Q7Q9</accession>
<dbReference type="OrthoDB" id="342730at2759"/>
<sequence length="123" mass="14057">VVVNDKEEIFISDNRSHCVKVFSYGGQFLREIGGEGLTNFPIGVCINETGEILVADNYDNFHLTFFTQDGQLIYALQSNSTHFKCLDVALMDDNSVALASTDHLIYIYNYFRMHKLDHLFSHE</sequence>
<keyword evidence="1" id="KW-0677">Repeat</keyword>
<organism evidence="3 4">
    <name type="scientific">Dinothrombium tinctorium</name>
    <dbReference type="NCBI Taxonomy" id="1965070"/>
    <lineage>
        <taxon>Eukaryota</taxon>
        <taxon>Metazoa</taxon>
        <taxon>Ecdysozoa</taxon>
        <taxon>Arthropoda</taxon>
        <taxon>Chelicerata</taxon>
        <taxon>Arachnida</taxon>
        <taxon>Acari</taxon>
        <taxon>Acariformes</taxon>
        <taxon>Trombidiformes</taxon>
        <taxon>Prostigmata</taxon>
        <taxon>Anystina</taxon>
        <taxon>Parasitengona</taxon>
        <taxon>Trombidioidea</taxon>
        <taxon>Trombidiidae</taxon>
        <taxon>Dinothrombium</taxon>
    </lineage>
</organism>
<comment type="caution">
    <text evidence="3">The sequence shown here is derived from an EMBL/GenBank/DDBJ whole genome shotgun (WGS) entry which is preliminary data.</text>
</comment>
<name>A0A443Q7Q9_9ACAR</name>
<feature type="repeat" description="NHL" evidence="2">
    <location>
        <begin position="1"/>
        <end position="25"/>
    </location>
</feature>
<evidence type="ECO:0000256" key="1">
    <source>
        <dbReference type="ARBA" id="ARBA00022737"/>
    </source>
</evidence>
<dbReference type="SUPFAM" id="SSF101898">
    <property type="entry name" value="NHL repeat"/>
    <property type="match status" value="1"/>
</dbReference>
<proteinExistence type="predicted"/>
<dbReference type="PROSITE" id="PS51125">
    <property type="entry name" value="NHL"/>
    <property type="match status" value="2"/>
</dbReference>
<dbReference type="STRING" id="1965070.A0A443Q7Q9"/>
<dbReference type="PANTHER" id="PTHR24104">
    <property type="entry name" value="E3 UBIQUITIN-PROTEIN LIGASE NHLRC1-RELATED"/>
    <property type="match status" value="1"/>
</dbReference>
<dbReference type="GO" id="GO:0003730">
    <property type="term" value="F:mRNA 3'-UTR binding"/>
    <property type="evidence" value="ECO:0007669"/>
    <property type="project" value="TreeGrafter"/>
</dbReference>